<evidence type="ECO:0000256" key="2">
    <source>
        <dbReference type="ARBA" id="ARBA00011245"/>
    </source>
</evidence>
<evidence type="ECO:0000256" key="5">
    <source>
        <dbReference type="ARBA" id="ARBA00022741"/>
    </source>
</evidence>
<dbReference type="NCBIfam" id="NF004349">
    <property type="entry name" value="PRK05729.1"/>
    <property type="match status" value="1"/>
</dbReference>
<comment type="subunit">
    <text evidence="2 11">Monomer.</text>
</comment>
<comment type="domain">
    <text evidence="11">The C-terminal coiled-coil domain is crucial for aminoacylation activity.</text>
</comment>
<keyword evidence="3 11" id="KW-0963">Cytoplasm</keyword>
<dbReference type="GO" id="GO:0004832">
    <property type="term" value="F:valine-tRNA ligase activity"/>
    <property type="evidence" value="ECO:0007669"/>
    <property type="project" value="UniProtKB-UniRule"/>
</dbReference>
<keyword evidence="8 11" id="KW-0175">Coiled coil</keyword>
<sequence>MAEEFSKVYNPAETEQKWYKFWEENGLFSPKGDGEPFTIVIPPPNVTGSLHMGHALDNSLQDVLIRYKRMQGFKTLWVPGTDHAGIATQNVVERALKKEGKRKDDLGREKFVEKIWEWKKEYGGKITQQLRRLGASCDWSRERFTMDEGLSKAVRREFVQLYKEGLIYRGKRIINWCPRCKTALSDIEVEYVPRKGKLWHIKYGEVVVATTRPETMLGDTAVAVNPTDERYKHLHGKSVVLPIVGRTIPIITDNFVDKEFGTGAVKVTPAHDPNDYEMGERHNLPKINILTPDARIVEGYEGLTGKSREDARKIIVQMLEEQGLIVKIEDYENSVGTCYRCKEIVEPYLSDQWFVKIKPLAEVAIKAVEDGKIKFVPERWTKVYLQWMTNLRDWCISRQLWWGHQIPVWYRGEEIYVGEEAPTGEGWTQDPDVFDTWFSSALWPFSTLGWPEQTDDLKTYYPTSVLVTGYDIITFWVSRMIMTGMHFMKKEPFATVFIHGLVRDITGKKMSKSLGNVIDPIDIIDHAGADALRFALISLVVGQGQDIKLSEDKIQEARGFVTKIWNVTRFAQITNNQDTITKQNSNSKHDKWILSRYNKTIKETTGLLDNFEMGAAAQKLYHFVWHDFCDWYIEFSKHESNPPVLFEVLGGILRLLHPFMPFVTEELYQRISSTDKRMESIMVQKWPQAEGNFIDDKIEQEIDRLREAITAVRKIRSKLGLPYSKPIKVVIVSKEKFDTDTIKKFVKAEEVEVTAEDKISPTPLATAEIAGATIKVQ</sequence>
<evidence type="ECO:0000256" key="1">
    <source>
        <dbReference type="ARBA" id="ARBA00004496"/>
    </source>
</evidence>
<evidence type="ECO:0000259" key="13">
    <source>
        <dbReference type="Pfam" id="PF08264"/>
    </source>
</evidence>
<evidence type="ECO:0000256" key="4">
    <source>
        <dbReference type="ARBA" id="ARBA00022598"/>
    </source>
</evidence>
<dbReference type="PANTHER" id="PTHR11946">
    <property type="entry name" value="VALYL-TRNA SYNTHETASES"/>
    <property type="match status" value="1"/>
</dbReference>
<gene>
    <name evidence="11" type="primary">valS</name>
    <name evidence="14" type="ORF">A2438_04945</name>
</gene>
<dbReference type="GO" id="GO:0005524">
    <property type="term" value="F:ATP binding"/>
    <property type="evidence" value="ECO:0007669"/>
    <property type="project" value="UniProtKB-UniRule"/>
</dbReference>
<dbReference type="InterPro" id="IPR002300">
    <property type="entry name" value="aa-tRNA-synth_Ia"/>
</dbReference>
<evidence type="ECO:0000256" key="6">
    <source>
        <dbReference type="ARBA" id="ARBA00022840"/>
    </source>
</evidence>
<dbReference type="EMBL" id="MEUJ01000005">
    <property type="protein sequence ID" value="OGC39848.1"/>
    <property type="molecule type" value="Genomic_DNA"/>
</dbReference>
<dbReference type="InterPro" id="IPR009008">
    <property type="entry name" value="Val/Leu/Ile-tRNA-synth_edit"/>
</dbReference>
<dbReference type="EC" id="6.1.1.9" evidence="11"/>
<accession>A0A1F4U4E9</accession>
<dbReference type="GO" id="GO:0006438">
    <property type="term" value="P:valyl-tRNA aminoacylation"/>
    <property type="evidence" value="ECO:0007669"/>
    <property type="project" value="UniProtKB-UniRule"/>
</dbReference>
<name>A0A1F4U4E9_UNCSA</name>
<comment type="subcellular location">
    <subcellularLocation>
        <location evidence="1 11">Cytoplasm</location>
    </subcellularLocation>
</comment>
<comment type="domain">
    <text evidence="11">ValRS has two distinct active sites: one for aminoacylation and one for editing. The misactivated threonine is translocated from the active site to the editing site.</text>
</comment>
<feature type="short sequence motif" description="'HIGH' region" evidence="11">
    <location>
        <begin position="44"/>
        <end position="54"/>
    </location>
</feature>
<dbReference type="CDD" id="cd00817">
    <property type="entry name" value="ValRS_core"/>
    <property type="match status" value="1"/>
</dbReference>
<dbReference type="FunFam" id="3.90.740.10:FF:000005">
    <property type="entry name" value="Valine--tRNA ligase, mitochondrial"/>
    <property type="match status" value="1"/>
</dbReference>
<comment type="catalytic activity">
    <reaction evidence="10 11">
        <text>tRNA(Val) + L-valine + ATP = L-valyl-tRNA(Val) + AMP + diphosphate</text>
        <dbReference type="Rhea" id="RHEA:10704"/>
        <dbReference type="Rhea" id="RHEA-COMP:9672"/>
        <dbReference type="Rhea" id="RHEA-COMP:9708"/>
        <dbReference type="ChEBI" id="CHEBI:30616"/>
        <dbReference type="ChEBI" id="CHEBI:33019"/>
        <dbReference type="ChEBI" id="CHEBI:57762"/>
        <dbReference type="ChEBI" id="CHEBI:78442"/>
        <dbReference type="ChEBI" id="CHEBI:78537"/>
        <dbReference type="ChEBI" id="CHEBI:456215"/>
        <dbReference type="EC" id="6.1.1.9"/>
    </reaction>
</comment>
<feature type="binding site" evidence="11">
    <location>
        <position position="512"/>
    </location>
    <ligand>
        <name>ATP</name>
        <dbReference type="ChEBI" id="CHEBI:30616"/>
    </ligand>
</feature>
<dbReference type="Pfam" id="PF08264">
    <property type="entry name" value="Anticodon_1"/>
    <property type="match status" value="1"/>
</dbReference>
<feature type="short sequence motif" description="'KMSKS' region" evidence="11">
    <location>
        <begin position="509"/>
        <end position="513"/>
    </location>
</feature>
<dbReference type="NCBIfam" id="TIGR00422">
    <property type="entry name" value="valS"/>
    <property type="match status" value="1"/>
</dbReference>
<dbReference type="GO" id="GO:0002161">
    <property type="term" value="F:aminoacyl-tRNA deacylase activity"/>
    <property type="evidence" value="ECO:0007669"/>
    <property type="project" value="InterPro"/>
</dbReference>
<evidence type="ECO:0000256" key="3">
    <source>
        <dbReference type="ARBA" id="ARBA00022490"/>
    </source>
</evidence>
<dbReference type="SUPFAM" id="SSF52374">
    <property type="entry name" value="Nucleotidylyl transferase"/>
    <property type="match status" value="1"/>
</dbReference>
<dbReference type="FunFam" id="3.40.50.620:FF:000032">
    <property type="entry name" value="Valine--tRNA ligase"/>
    <property type="match status" value="1"/>
</dbReference>
<dbReference type="InterPro" id="IPR014729">
    <property type="entry name" value="Rossmann-like_a/b/a_fold"/>
</dbReference>
<keyword evidence="6 11" id="KW-0067">ATP-binding</keyword>
<dbReference type="Gene3D" id="3.40.50.620">
    <property type="entry name" value="HUPs"/>
    <property type="match status" value="3"/>
</dbReference>
<evidence type="ECO:0000256" key="7">
    <source>
        <dbReference type="ARBA" id="ARBA00022917"/>
    </source>
</evidence>
<evidence type="ECO:0000256" key="10">
    <source>
        <dbReference type="ARBA" id="ARBA00047552"/>
    </source>
</evidence>
<dbReference type="PANTHER" id="PTHR11946:SF93">
    <property type="entry name" value="VALINE--TRNA LIGASE, CHLOROPLASTIC_MITOCHONDRIAL 2"/>
    <property type="match status" value="1"/>
</dbReference>
<dbReference type="Gene3D" id="1.10.730.10">
    <property type="entry name" value="Isoleucyl-tRNA Synthetase, Domain 1"/>
    <property type="match status" value="1"/>
</dbReference>
<dbReference type="Pfam" id="PF00133">
    <property type="entry name" value="tRNA-synt_1"/>
    <property type="match status" value="2"/>
</dbReference>
<evidence type="ECO:0000256" key="8">
    <source>
        <dbReference type="ARBA" id="ARBA00023054"/>
    </source>
</evidence>
<dbReference type="InterPro" id="IPR002303">
    <property type="entry name" value="Valyl-tRNA_ligase"/>
</dbReference>
<dbReference type="InterPro" id="IPR013155">
    <property type="entry name" value="M/V/L/I-tRNA-synth_anticd-bd"/>
</dbReference>
<evidence type="ECO:0000313" key="15">
    <source>
        <dbReference type="Proteomes" id="UP000179242"/>
    </source>
</evidence>
<keyword evidence="4 11" id="KW-0436">Ligase</keyword>
<dbReference type="PROSITE" id="PS00178">
    <property type="entry name" value="AA_TRNA_LIGASE_I"/>
    <property type="match status" value="1"/>
</dbReference>
<dbReference type="SUPFAM" id="SSF47323">
    <property type="entry name" value="Anticodon-binding domain of a subclass of class I aminoacyl-tRNA synthetases"/>
    <property type="match status" value="1"/>
</dbReference>
<dbReference type="AlphaFoldDB" id="A0A1F4U4E9"/>
<protein>
    <recommendedName>
        <fullName evidence="11">Valine--tRNA ligase</fullName>
        <ecNumber evidence="11">6.1.1.9</ecNumber>
    </recommendedName>
    <alternativeName>
        <fullName evidence="11">Valyl-tRNA synthetase</fullName>
        <shortName evidence="11">ValRS</shortName>
    </alternativeName>
</protein>
<keyword evidence="9 11" id="KW-0030">Aminoacyl-tRNA synthetase</keyword>
<keyword evidence="5 11" id="KW-0547">Nucleotide-binding</keyword>
<feature type="domain" description="Aminoacyl-tRNA synthetase class Ia" evidence="12">
    <location>
        <begin position="427"/>
        <end position="549"/>
    </location>
</feature>
<feature type="domain" description="Aminoacyl-tRNA synthetase class Ia" evidence="12">
    <location>
        <begin position="17"/>
        <end position="417"/>
    </location>
</feature>
<dbReference type="Proteomes" id="UP000179242">
    <property type="component" value="Unassembled WGS sequence"/>
</dbReference>
<dbReference type="CDD" id="cd07962">
    <property type="entry name" value="Anticodon_Ia_Val"/>
    <property type="match status" value="1"/>
</dbReference>
<comment type="similarity">
    <text evidence="11">Belongs to the class-I aminoacyl-tRNA synthetase family. ValS type 1 subfamily.</text>
</comment>
<dbReference type="HAMAP" id="MF_02004">
    <property type="entry name" value="Val_tRNA_synth_type1"/>
    <property type="match status" value="1"/>
</dbReference>
<dbReference type="Gene3D" id="3.90.740.10">
    <property type="entry name" value="Valyl/Leucyl/Isoleucyl-tRNA synthetase, editing domain"/>
    <property type="match status" value="1"/>
</dbReference>
<dbReference type="GO" id="GO:0005829">
    <property type="term" value="C:cytosol"/>
    <property type="evidence" value="ECO:0007669"/>
    <property type="project" value="TreeGrafter"/>
</dbReference>
<evidence type="ECO:0000256" key="9">
    <source>
        <dbReference type="ARBA" id="ARBA00023146"/>
    </source>
</evidence>
<evidence type="ECO:0000259" key="12">
    <source>
        <dbReference type="Pfam" id="PF00133"/>
    </source>
</evidence>
<dbReference type="SUPFAM" id="SSF50677">
    <property type="entry name" value="ValRS/IleRS/LeuRS editing domain"/>
    <property type="match status" value="1"/>
</dbReference>
<comment type="caution">
    <text evidence="14">The sequence shown here is derived from an EMBL/GenBank/DDBJ whole genome shotgun (WGS) entry which is preliminary data.</text>
</comment>
<dbReference type="InterPro" id="IPR009080">
    <property type="entry name" value="tRNAsynth_Ia_anticodon-bd"/>
</dbReference>
<dbReference type="InterPro" id="IPR033705">
    <property type="entry name" value="Anticodon_Ia_Val"/>
</dbReference>
<dbReference type="FunFam" id="3.40.50.620:FF:000098">
    <property type="entry name" value="Valine--tRNA ligase"/>
    <property type="match status" value="1"/>
</dbReference>
<feature type="domain" description="Methionyl/Valyl/Leucyl/Isoleucyl-tRNA synthetase anticodon-binding" evidence="13">
    <location>
        <begin position="590"/>
        <end position="731"/>
    </location>
</feature>
<dbReference type="PRINTS" id="PR00986">
    <property type="entry name" value="TRNASYNTHVAL"/>
</dbReference>
<evidence type="ECO:0000313" key="14">
    <source>
        <dbReference type="EMBL" id="OGC39848.1"/>
    </source>
</evidence>
<proteinExistence type="inferred from homology"/>
<comment type="function">
    <text evidence="11">Catalyzes the attachment of valine to tRNA(Val). As ValRS can inadvertently accommodate and process structurally similar amino acids such as threonine, to avoid such errors, it has a 'posttransfer' editing activity that hydrolyzes mischarged Thr-tRNA(Val) in a tRNA-dependent manner.</text>
</comment>
<organism evidence="14 15">
    <name type="scientific">candidate division WOR-1 bacterium RIFOXYC2_FULL_46_14</name>
    <dbReference type="NCBI Taxonomy" id="1802587"/>
    <lineage>
        <taxon>Bacteria</taxon>
        <taxon>Bacillati</taxon>
        <taxon>Saganbacteria</taxon>
    </lineage>
</organism>
<reference evidence="14 15" key="1">
    <citation type="journal article" date="2016" name="Nat. Commun.">
        <title>Thousands of microbial genomes shed light on interconnected biogeochemical processes in an aquifer system.</title>
        <authorList>
            <person name="Anantharaman K."/>
            <person name="Brown C.T."/>
            <person name="Hug L.A."/>
            <person name="Sharon I."/>
            <person name="Castelle C.J."/>
            <person name="Probst A.J."/>
            <person name="Thomas B.C."/>
            <person name="Singh A."/>
            <person name="Wilkins M.J."/>
            <person name="Karaoz U."/>
            <person name="Brodie E.L."/>
            <person name="Williams K.H."/>
            <person name="Hubbard S.S."/>
            <person name="Banfield J.F."/>
        </authorList>
    </citation>
    <scope>NUCLEOTIDE SEQUENCE [LARGE SCALE GENOMIC DNA]</scope>
</reference>
<keyword evidence="7 11" id="KW-0648">Protein biosynthesis</keyword>
<evidence type="ECO:0000256" key="11">
    <source>
        <dbReference type="HAMAP-Rule" id="MF_02004"/>
    </source>
</evidence>
<dbReference type="InterPro" id="IPR001412">
    <property type="entry name" value="aa-tRNA-synth_I_CS"/>
</dbReference>